<evidence type="ECO:0000256" key="6">
    <source>
        <dbReference type="ARBA" id="ARBA00022989"/>
    </source>
</evidence>
<sequence>MAIISGLMPHCSAAILPRLLSRIEGHPGSRFGNSYCIRQSSTVRLPSFVRTHTKYIGFAGRNHRELRFDDEFPKEHFWLTPVKEAYRVLKSLLTFLAEQPSQLKFIEWPSFQSTLKTASLTLVLVALLIVALSSVDSALCYLLALLTRRKL</sequence>
<evidence type="ECO:0000313" key="11">
    <source>
        <dbReference type="Proteomes" id="UP001188597"/>
    </source>
</evidence>
<proteinExistence type="inferred from homology"/>
<dbReference type="GO" id="GO:0016020">
    <property type="term" value="C:membrane"/>
    <property type="evidence" value="ECO:0007669"/>
    <property type="project" value="UniProtKB-SubCell"/>
</dbReference>
<evidence type="ECO:0000256" key="1">
    <source>
        <dbReference type="ARBA" id="ARBA00004370"/>
    </source>
</evidence>
<keyword evidence="6 9" id="KW-1133">Transmembrane helix</keyword>
<dbReference type="EMBL" id="JAVXUP010002905">
    <property type="protein sequence ID" value="KAK3000862.1"/>
    <property type="molecule type" value="Genomic_DNA"/>
</dbReference>
<name>A0AA88V354_9ASTE</name>
<keyword evidence="7" id="KW-0811">Translocation</keyword>
<keyword evidence="8 9" id="KW-0472">Membrane</keyword>
<reference evidence="10" key="1">
    <citation type="submission" date="2022-12" db="EMBL/GenBank/DDBJ databases">
        <title>Draft genome assemblies for two species of Escallonia (Escalloniales).</title>
        <authorList>
            <person name="Chanderbali A."/>
            <person name="Dervinis C."/>
            <person name="Anghel I."/>
            <person name="Soltis D."/>
            <person name="Soltis P."/>
            <person name="Zapata F."/>
        </authorList>
    </citation>
    <scope>NUCLEOTIDE SEQUENCE</scope>
    <source>
        <strain evidence="10">UCBG64.0493</strain>
        <tissue evidence="10">Leaf</tissue>
    </source>
</reference>
<gene>
    <name evidence="10" type="ORF">RJ639_021092</name>
</gene>
<evidence type="ECO:0000313" key="10">
    <source>
        <dbReference type="EMBL" id="KAK3000862.1"/>
    </source>
</evidence>
<accession>A0AA88V354</accession>
<organism evidence="10 11">
    <name type="scientific">Escallonia herrerae</name>
    <dbReference type="NCBI Taxonomy" id="1293975"/>
    <lineage>
        <taxon>Eukaryota</taxon>
        <taxon>Viridiplantae</taxon>
        <taxon>Streptophyta</taxon>
        <taxon>Embryophyta</taxon>
        <taxon>Tracheophyta</taxon>
        <taxon>Spermatophyta</taxon>
        <taxon>Magnoliopsida</taxon>
        <taxon>eudicotyledons</taxon>
        <taxon>Gunneridae</taxon>
        <taxon>Pentapetalae</taxon>
        <taxon>asterids</taxon>
        <taxon>campanulids</taxon>
        <taxon>Escalloniales</taxon>
        <taxon>Escalloniaceae</taxon>
        <taxon>Escallonia</taxon>
    </lineage>
</organism>
<comment type="subcellular location">
    <subcellularLocation>
        <location evidence="1">Membrane</location>
    </subcellularLocation>
</comment>
<dbReference type="Proteomes" id="UP001188597">
    <property type="component" value="Unassembled WGS sequence"/>
</dbReference>
<dbReference type="AlphaFoldDB" id="A0AA88V354"/>
<dbReference type="InterPro" id="IPR038379">
    <property type="entry name" value="SecE_sf"/>
</dbReference>
<evidence type="ECO:0000256" key="5">
    <source>
        <dbReference type="ARBA" id="ARBA00022927"/>
    </source>
</evidence>
<dbReference type="PANTHER" id="PTHR37247:SF1">
    <property type="entry name" value="TRANSMEMBRANE PROTEIN"/>
    <property type="match status" value="1"/>
</dbReference>
<evidence type="ECO:0000256" key="3">
    <source>
        <dbReference type="ARBA" id="ARBA00022448"/>
    </source>
</evidence>
<dbReference type="Pfam" id="PF00584">
    <property type="entry name" value="SecE"/>
    <property type="match status" value="1"/>
</dbReference>
<keyword evidence="5" id="KW-0653">Protein transport</keyword>
<dbReference type="InterPro" id="IPR001901">
    <property type="entry name" value="Translocase_SecE/Sec61-g"/>
</dbReference>
<evidence type="ECO:0000256" key="8">
    <source>
        <dbReference type="ARBA" id="ARBA00023136"/>
    </source>
</evidence>
<dbReference type="GO" id="GO:0006605">
    <property type="term" value="P:protein targeting"/>
    <property type="evidence" value="ECO:0007669"/>
    <property type="project" value="InterPro"/>
</dbReference>
<dbReference type="PANTHER" id="PTHR37247">
    <property type="entry name" value="TRANSMEMBRANE PROTEIN"/>
    <property type="match status" value="1"/>
</dbReference>
<dbReference type="Gene3D" id="1.20.5.1030">
    <property type="entry name" value="Preprotein translocase secy subunit"/>
    <property type="match status" value="1"/>
</dbReference>
<comment type="similarity">
    <text evidence="2">Belongs to the SecE/SEC61-gamma family.</text>
</comment>
<keyword evidence="3" id="KW-0813">Transport</keyword>
<comment type="caution">
    <text evidence="10">The sequence shown here is derived from an EMBL/GenBank/DDBJ whole genome shotgun (WGS) entry which is preliminary data.</text>
</comment>
<evidence type="ECO:0000256" key="9">
    <source>
        <dbReference type="SAM" id="Phobius"/>
    </source>
</evidence>
<dbReference type="GO" id="GO:0006886">
    <property type="term" value="P:intracellular protein transport"/>
    <property type="evidence" value="ECO:0007669"/>
    <property type="project" value="InterPro"/>
</dbReference>
<evidence type="ECO:0000256" key="4">
    <source>
        <dbReference type="ARBA" id="ARBA00022692"/>
    </source>
</evidence>
<evidence type="ECO:0000256" key="7">
    <source>
        <dbReference type="ARBA" id="ARBA00023010"/>
    </source>
</evidence>
<evidence type="ECO:0000256" key="2">
    <source>
        <dbReference type="ARBA" id="ARBA00008274"/>
    </source>
</evidence>
<protein>
    <submittedName>
        <fullName evidence="10">Uncharacterized protein</fullName>
    </submittedName>
</protein>
<keyword evidence="11" id="KW-1185">Reference proteome</keyword>
<feature type="transmembrane region" description="Helical" evidence="9">
    <location>
        <begin position="120"/>
        <end position="146"/>
    </location>
</feature>
<keyword evidence="4 9" id="KW-0812">Transmembrane</keyword>